<keyword evidence="11" id="KW-0539">Nucleus</keyword>
<keyword evidence="9" id="KW-0862">Zinc</keyword>
<dbReference type="Gene3D" id="1.10.287.110">
    <property type="entry name" value="DnaJ domain"/>
    <property type="match status" value="1"/>
</dbReference>
<dbReference type="InterPro" id="IPR044248">
    <property type="entry name" value="DPH3/4-like"/>
</dbReference>
<evidence type="ECO:0000256" key="2">
    <source>
        <dbReference type="ARBA" id="ARBA00004123"/>
    </source>
</evidence>
<evidence type="ECO:0000256" key="8">
    <source>
        <dbReference type="ARBA" id="ARBA00022723"/>
    </source>
</evidence>
<dbReference type="GO" id="GO:0017183">
    <property type="term" value="P:protein histidyl modification to diphthamide"/>
    <property type="evidence" value="ECO:0007669"/>
    <property type="project" value="InterPro"/>
</dbReference>
<comment type="function">
    <text evidence="1">Required for the first step of diphthamide biosynthesis, the transfer of 3-amino-3-carboxypropyl from S-adenosyl-L-methionine to a histidine residue. Diphthamide is a post-translational modification of histidine which occurs in elongation factor 2.</text>
</comment>
<dbReference type="Proteomes" id="UP001172102">
    <property type="component" value="Unassembled WGS sequence"/>
</dbReference>
<dbReference type="InterPro" id="IPR036869">
    <property type="entry name" value="J_dom_sf"/>
</dbReference>
<feature type="domain" description="DPH-type MB" evidence="13">
    <location>
        <begin position="106"/>
        <end position="170"/>
    </location>
</feature>
<dbReference type="InterPro" id="IPR036671">
    <property type="entry name" value="DPH_MB_sf"/>
</dbReference>
<comment type="similarity">
    <text evidence="5">Belongs to the DPH4 family.</text>
</comment>
<comment type="subcellular location">
    <subcellularLocation>
        <location evidence="3">Cytoplasm</location>
    </subcellularLocation>
    <subcellularLocation>
        <location evidence="2">Nucleus</location>
    </subcellularLocation>
</comment>
<evidence type="ECO:0000256" key="3">
    <source>
        <dbReference type="ARBA" id="ARBA00004496"/>
    </source>
</evidence>
<dbReference type="PROSITE" id="PS51074">
    <property type="entry name" value="DPH_MB"/>
    <property type="match status" value="1"/>
</dbReference>
<dbReference type="SUPFAM" id="SSF144217">
    <property type="entry name" value="CSL zinc finger"/>
    <property type="match status" value="1"/>
</dbReference>
<feature type="domain" description="J" evidence="12">
    <location>
        <begin position="10"/>
        <end position="84"/>
    </location>
</feature>
<dbReference type="InterPro" id="IPR001623">
    <property type="entry name" value="DnaJ_domain"/>
</dbReference>
<name>A0AA40BCS7_9PEZI</name>
<evidence type="ECO:0000256" key="5">
    <source>
        <dbReference type="ARBA" id="ARBA00006169"/>
    </source>
</evidence>
<dbReference type="InterPro" id="IPR007872">
    <property type="entry name" value="DPH_MB_dom"/>
</dbReference>
<dbReference type="PROSITE" id="PS50076">
    <property type="entry name" value="DNAJ_2"/>
    <property type="match status" value="1"/>
</dbReference>
<comment type="caution">
    <text evidence="14">The sequence shown here is derived from an EMBL/GenBank/DDBJ whole genome shotgun (WGS) entry which is preliminary data.</text>
</comment>
<evidence type="ECO:0000313" key="14">
    <source>
        <dbReference type="EMBL" id="KAK0731759.1"/>
    </source>
</evidence>
<dbReference type="EMBL" id="JAUKUA010000001">
    <property type="protein sequence ID" value="KAK0731759.1"/>
    <property type="molecule type" value="Genomic_DNA"/>
</dbReference>
<sequence>MSTTTPNSPTYYQILSLSPSTLTTNSDPSTLIKRAYRRALLSHHPDKKPVPNTNATTTWTVDQISTAYAVLSSPSQRRAYDAALLASQTANATTLTNAQKAQFQTGIEPVDLDDLSFASSPAGDEWYRSCRCGNPRGFRFGEDDLEEAADLGELMVGCADCSLWLRVQFAVVEEEEEKGGNGAGEGGSQRL</sequence>
<dbReference type="CDD" id="cd06257">
    <property type="entry name" value="DnaJ"/>
    <property type="match status" value="1"/>
</dbReference>
<dbReference type="PANTHER" id="PTHR21454">
    <property type="entry name" value="DPH3 HOMOLOG-RELATED"/>
    <property type="match status" value="1"/>
</dbReference>
<dbReference type="Pfam" id="PF00226">
    <property type="entry name" value="DnaJ"/>
    <property type="match status" value="1"/>
</dbReference>
<organism evidence="14 15">
    <name type="scientific">Lasiosphaeris hirsuta</name>
    <dbReference type="NCBI Taxonomy" id="260670"/>
    <lineage>
        <taxon>Eukaryota</taxon>
        <taxon>Fungi</taxon>
        <taxon>Dikarya</taxon>
        <taxon>Ascomycota</taxon>
        <taxon>Pezizomycotina</taxon>
        <taxon>Sordariomycetes</taxon>
        <taxon>Sordariomycetidae</taxon>
        <taxon>Sordariales</taxon>
        <taxon>Lasiosphaeriaceae</taxon>
        <taxon>Lasiosphaeris</taxon>
    </lineage>
</organism>
<evidence type="ECO:0000256" key="10">
    <source>
        <dbReference type="ARBA" id="ARBA00023004"/>
    </source>
</evidence>
<dbReference type="GO" id="GO:0005737">
    <property type="term" value="C:cytoplasm"/>
    <property type="evidence" value="ECO:0007669"/>
    <property type="project" value="UniProtKB-SubCell"/>
</dbReference>
<accession>A0AA40BCS7</accession>
<keyword evidence="10" id="KW-0408">Iron</keyword>
<dbReference type="GO" id="GO:0005634">
    <property type="term" value="C:nucleus"/>
    <property type="evidence" value="ECO:0007669"/>
    <property type="project" value="UniProtKB-SubCell"/>
</dbReference>
<dbReference type="AlphaFoldDB" id="A0AA40BCS7"/>
<keyword evidence="7" id="KW-0963">Cytoplasm</keyword>
<evidence type="ECO:0000256" key="1">
    <source>
        <dbReference type="ARBA" id="ARBA00003474"/>
    </source>
</evidence>
<evidence type="ECO:0000256" key="11">
    <source>
        <dbReference type="ARBA" id="ARBA00023242"/>
    </source>
</evidence>
<dbReference type="Gene3D" id="3.10.660.10">
    <property type="entry name" value="DPH Zinc finger"/>
    <property type="match status" value="1"/>
</dbReference>
<comment type="pathway">
    <text evidence="4">Protein modification; peptidyl-diphthamide biosynthesis.</text>
</comment>
<reference evidence="14" key="1">
    <citation type="submission" date="2023-06" db="EMBL/GenBank/DDBJ databases">
        <title>Genome-scale phylogeny and comparative genomics of the fungal order Sordariales.</title>
        <authorList>
            <consortium name="Lawrence Berkeley National Laboratory"/>
            <person name="Hensen N."/>
            <person name="Bonometti L."/>
            <person name="Westerberg I."/>
            <person name="Brannstrom I.O."/>
            <person name="Guillou S."/>
            <person name="Cros-Aarteil S."/>
            <person name="Calhoun S."/>
            <person name="Haridas S."/>
            <person name="Kuo A."/>
            <person name="Mondo S."/>
            <person name="Pangilinan J."/>
            <person name="Riley R."/>
            <person name="Labutti K."/>
            <person name="Andreopoulos B."/>
            <person name="Lipzen A."/>
            <person name="Chen C."/>
            <person name="Yanf M."/>
            <person name="Daum C."/>
            <person name="Ng V."/>
            <person name="Clum A."/>
            <person name="Steindorff A."/>
            <person name="Ohm R."/>
            <person name="Martin F."/>
            <person name="Silar P."/>
            <person name="Natvig D."/>
            <person name="Lalanne C."/>
            <person name="Gautier V."/>
            <person name="Ament-Velasquez S.L."/>
            <person name="Kruys A."/>
            <person name="Hutchinson M.I."/>
            <person name="Powell A.J."/>
            <person name="Barry K."/>
            <person name="Miller A.N."/>
            <person name="Grigoriev I.V."/>
            <person name="Debuchy R."/>
            <person name="Gladieux P."/>
            <person name="Thoren M.H."/>
            <person name="Johannesson H."/>
        </authorList>
    </citation>
    <scope>NUCLEOTIDE SEQUENCE</scope>
    <source>
        <strain evidence="14">SMH4607-1</strain>
    </source>
</reference>
<dbReference type="GO" id="GO:0046872">
    <property type="term" value="F:metal ion binding"/>
    <property type="evidence" value="ECO:0007669"/>
    <property type="project" value="UniProtKB-KW"/>
</dbReference>
<keyword evidence="15" id="KW-1185">Reference proteome</keyword>
<keyword evidence="8" id="KW-0479">Metal-binding</keyword>
<evidence type="ECO:0000256" key="6">
    <source>
        <dbReference type="ARBA" id="ARBA00021797"/>
    </source>
</evidence>
<dbReference type="SUPFAM" id="SSF46565">
    <property type="entry name" value="Chaperone J-domain"/>
    <property type="match status" value="1"/>
</dbReference>
<dbReference type="Pfam" id="PF05207">
    <property type="entry name" value="Zn_ribbon_CSL"/>
    <property type="match status" value="1"/>
</dbReference>
<proteinExistence type="inferred from homology"/>
<evidence type="ECO:0000313" key="15">
    <source>
        <dbReference type="Proteomes" id="UP001172102"/>
    </source>
</evidence>
<evidence type="ECO:0000256" key="4">
    <source>
        <dbReference type="ARBA" id="ARBA00005156"/>
    </source>
</evidence>
<evidence type="ECO:0000256" key="9">
    <source>
        <dbReference type="ARBA" id="ARBA00022833"/>
    </source>
</evidence>
<evidence type="ECO:0000259" key="12">
    <source>
        <dbReference type="PROSITE" id="PS50076"/>
    </source>
</evidence>
<gene>
    <name evidence="14" type="ORF">B0H67DRAFT_640109</name>
</gene>
<evidence type="ECO:0000259" key="13">
    <source>
        <dbReference type="PROSITE" id="PS51074"/>
    </source>
</evidence>
<evidence type="ECO:0000256" key="7">
    <source>
        <dbReference type="ARBA" id="ARBA00022490"/>
    </source>
</evidence>
<protein>
    <recommendedName>
        <fullName evidence="6">Diphthamide biosynthesis protein 4</fullName>
    </recommendedName>
</protein>
<dbReference type="SMART" id="SM00271">
    <property type="entry name" value="DnaJ"/>
    <property type="match status" value="1"/>
</dbReference>
<dbReference type="PANTHER" id="PTHR21454:SF46">
    <property type="entry name" value="DIPHTHAMIDE BIOSYNTHESIS PROTEIN 4"/>
    <property type="match status" value="1"/>
</dbReference>